<dbReference type="PANTHER" id="PTHR48081">
    <property type="entry name" value="AB HYDROLASE SUPERFAMILY PROTEIN C4A8.06C"/>
    <property type="match status" value="1"/>
</dbReference>
<accession>A0A850Q7L6</accession>
<dbReference type="InterPro" id="IPR002168">
    <property type="entry name" value="Lipase_GDXG_HIS_AS"/>
</dbReference>
<evidence type="ECO:0000256" key="2">
    <source>
        <dbReference type="ARBA" id="ARBA00022801"/>
    </source>
</evidence>
<feature type="domain" description="Alpha/beta hydrolase fold-3" evidence="3">
    <location>
        <begin position="78"/>
        <end position="283"/>
    </location>
</feature>
<dbReference type="SUPFAM" id="SSF53474">
    <property type="entry name" value="alpha/beta-Hydrolases"/>
    <property type="match status" value="1"/>
</dbReference>
<evidence type="ECO:0000259" key="3">
    <source>
        <dbReference type="Pfam" id="PF07859"/>
    </source>
</evidence>
<reference evidence="4 5" key="1">
    <citation type="submission" date="2020-04" db="EMBL/GenBank/DDBJ databases">
        <title>Donghicola sp., a member of the Rhodobacteraceae family isolated from mangrove forest in Thailand.</title>
        <authorList>
            <person name="Charoenyingcharoen P."/>
            <person name="Yukphan P."/>
        </authorList>
    </citation>
    <scope>NUCLEOTIDE SEQUENCE [LARGE SCALE GENOMIC DNA]</scope>
    <source>
        <strain evidence="4 5">B5-SW-15</strain>
    </source>
</reference>
<dbReference type="Gene3D" id="3.40.50.1820">
    <property type="entry name" value="alpha/beta hydrolase"/>
    <property type="match status" value="1"/>
</dbReference>
<dbReference type="PANTHER" id="PTHR48081:SF8">
    <property type="entry name" value="ALPHA_BETA HYDROLASE FOLD-3 DOMAIN-CONTAINING PROTEIN-RELATED"/>
    <property type="match status" value="1"/>
</dbReference>
<proteinExistence type="inferred from homology"/>
<evidence type="ECO:0000313" key="5">
    <source>
        <dbReference type="Proteomes" id="UP000592216"/>
    </source>
</evidence>
<dbReference type="EMBL" id="JABCJE010000010">
    <property type="protein sequence ID" value="NVO24914.1"/>
    <property type="molecule type" value="Genomic_DNA"/>
</dbReference>
<evidence type="ECO:0000256" key="1">
    <source>
        <dbReference type="ARBA" id="ARBA00010515"/>
    </source>
</evidence>
<organism evidence="4 5">
    <name type="scientific">Donghicola mangrovi</name>
    <dbReference type="NCBI Taxonomy" id="2729614"/>
    <lineage>
        <taxon>Bacteria</taxon>
        <taxon>Pseudomonadati</taxon>
        <taxon>Pseudomonadota</taxon>
        <taxon>Alphaproteobacteria</taxon>
        <taxon>Rhodobacterales</taxon>
        <taxon>Roseobacteraceae</taxon>
        <taxon>Donghicola</taxon>
    </lineage>
</organism>
<comment type="caution">
    <text evidence="4">The sequence shown here is derived from an EMBL/GenBank/DDBJ whole genome shotgun (WGS) entry which is preliminary data.</text>
</comment>
<keyword evidence="2 4" id="KW-0378">Hydrolase</keyword>
<comment type="similarity">
    <text evidence="1">Belongs to the 'GDXG' lipolytic enzyme family.</text>
</comment>
<dbReference type="RefSeq" id="WP_177158526.1">
    <property type="nucleotide sequence ID" value="NZ_JABCJE010000010.1"/>
</dbReference>
<dbReference type="InterPro" id="IPR050300">
    <property type="entry name" value="GDXG_lipolytic_enzyme"/>
</dbReference>
<name>A0A850Q7L6_9RHOB</name>
<dbReference type="Pfam" id="PF07859">
    <property type="entry name" value="Abhydrolase_3"/>
    <property type="match status" value="1"/>
</dbReference>
<dbReference type="GO" id="GO:0016787">
    <property type="term" value="F:hydrolase activity"/>
    <property type="evidence" value="ECO:0007669"/>
    <property type="project" value="UniProtKB-KW"/>
</dbReference>
<dbReference type="Proteomes" id="UP000592216">
    <property type="component" value="Unassembled WGS sequence"/>
</dbReference>
<protein>
    <submittedName>
        <fullName evidence="4">Alpha/beta hydrolase</fullName>
    </submittedName>
</protein>
<dbReference type="AlphaFoldDB" id="A0A850Q7L6"/>
<evidence type="ECO:0000313" key="4">
    <source>
        <dbReference type="EMBL" id="NVO24914.1"/>
    </source>
</evidence>
<gene>
    <name evidence="4" type="ORF">HJ536_16280</name>
</gene>
<dbReference type="InterPro" id="IPR013094">
    <property type="entry name" value="AB_hydrolase_3"/>
</dbReference>
<dbReference type="InterPro" id="IPR029058">
    <property type="entry name" value="AB_hydrolase_fold"/>
</dbReference>
<dbReference type="PROSITE" id="PS01173">
    <property type="entry name" value="LIPASE_GDXG_HIS"/>
    <property type="match status" value="1"/>
</dbReference>
<sequence length="309" mass="33932">MINPEINTFLQVWNNAWSDLPEGAPITDRRLLFEYIADRMRMPHPDSVEVATRFVRSEGRNVLCRIDRHSRGGVQPCLIYMHGGAWMQGSPMTHSDITSRIAEANAQTVISVDYALAPEHPFPKAVHEVIDVARWVSENAADLGIDPTRVAIGGDSAGANLAAAACLKLRGTDAAPMAQLLVYPCVHFEMSFPSYQENAEGPLVRTRDMAATNMMYCGSEENLTHPLAAPLHAENHTGLPPAFIAVAEHDPLRDDGYAYAEILRAAGNDVTFDEGKGLIHGYLRAMAYCHDTRARLAAMTTWLNGMYTG</sequence>